<evidence type="ECO:0000313" key="4">
    <source>
        <dbReference type="Proteomes" id="UP000280344"/>
    </source>
</evidence>
<dbReference type="Pfam" id="PF01565">
    <property type="entry name" value="FAD_binding_4"/>
    <property type="match status" value="1"/>
</dbReference>
<dbReference type="InterPro" id="IPR016167">
    <property type="entry name" value="FAD-bd_PCMH_sub1"/>
</dbReference>
<keyword evidence="1" id="KW-0560">Oxidoreductase</keyword>
<dbReference type="PROSITE" id="PS51387">
    <property type="entry name" value="FAD_PCMH"/>
    <property type="match status" value="1"/>
</dbReference>
<accession>A0A3Q9G2H0</accession>
<dbReference type="AlphaFoldDB" id="A0A3Q9G2H0"/>
<reference evidence="3 4" key="1">
    <citation type="submission" date="2018-12" db="EMBL/GenBank/DDBJ databases">
        <title>Complete genome sequence of Flaviflexus sp. H23T48.</title>
        <authorList>
            <person name="Bae J.-W."/>
            <person name="Lee J.-Y."/>
        </authorList>
    </citation>
    <scope>NUCLEOTIDE SEQUENCE [LARGE SCALE GENOMIC DNA]</scope>
    <source>
        <strain evidence="3 4">H23T48</strain>
    </source>
</reference>
<dbReference type="InterPro" id="IPR007173">
    <property type="entry name" value="ALO_C"/>
</dbReference>
<dbReference type="Gene3D" id="3.30.465.10">
    <property type="match status" value="1"/>
</dbReference>
<name>A0A3Q9G2H0_9ACTO</name>
<dbReference type="NCBIfam" id="TIGR01679">
    <property type="entry name" value="bact_FAD_ox"/>
    <property type="match status" value="1"/>
</dbReference>
<dbReference type="OrthoDB" id="9800184at2"/>
<evidence type="ECO:0000313" key="3">
    <source>
        <dbReference type="EMBL" id="AZQ77436.1"/>
    </source>
</evidence>
<protein>
    <submittedName>
        <fullName evidence="3">FAD-binding protein</fullName>
    </submittedName>
</protein>
<dbReference type="PIRSF" id="PIRSF000136">
    <property type="entry name" value="LGO_GLO"/>
    <property type="match status" value="1"/>
</dbReference>
<dbReference type="Gene3D" id="3.30.70.2520">
    <property type="match status" value="1"/>
</dbReference>
<dbReference type="GO" id="GO:0003885">
    <property type="term" value="F:D-arabinono-1,4-lactone oxidase activity"/>
    <property type="evidence" value="ECO:0007669"/>
    <property type="project" value="InterPro"/>
</dbReference>
<dbReference type="Pfam" id="PF04030">
    <property type="entry name" value="ALO"/>
    <property type="match status" value="1"/>
</dbReference>
<dbReference type="RefSeq" id="WP_126704239.1">
    <property type="nucleotide sequence ID" value="NZ_CP034593.1"/>
</dbReference>
<dbReference type="InterPro" id="IPR036318">
    <property type="entry name" value="FAD-bd_PCMH-like_sf"/>
</dbReference>
<dbReference type="EMBL" id="CP034593">
    <property type="protein sequence ID" value="AZQ77436.1"/>
    <property type="molecule type" value="Genomic_DNA"/>
</dbReference>
<dbReference type="InterPro" id="IPR006094">
    <property type="entry name" value="Oxid_FAD_bind_N"/>
</dbReference>
<keyword evidence="4" id="KW-1185">Reference proteome</keyword>
<evidence type="ECO:0000259" key="2">
    <source>
        <dbReference type="PROSITE" id="PS51387"/>
    </source>
</evidence>
<dbReference type="PANTHER" id="PTHR43762">
    <property type="entry name" value="L-GULONOLACTONE OXIDASE"/>
    <property type="match status" value="1"/>
</dbReference>
<dbReference type="Proteomes" id="UP000280344">
    <property type="component" value="Chromosome"/>
</dbReference>
<evidence type="ECO:0000256" key="1">
    <source>
        <dbReference type="ARBA" id="ARBA00023002"/>
    </source>
</evidence>
<dbReference type="InterPro" id="IPR016169">
    <property type="entry name" value="FAD-bd_PCMH_sub2"/>
</dbReference>
<dbReference type="InterPro" id="IPR016166">
    <property type="entry name" value="FAD-bd_PCMH"/>
</dbReference>
<proteinExistence type="predicted"/>
<organism evidence="3 4">
    <name type="scientific">Flaviflexus ciconiae</name>
    <dbReference type="NCBI Taxonomy" id="2496867"/>
    <lineage>
        <taxon>Bacteria</taxon>
        <taxon>Bacillati</taxon>
        <taxon>Actinomycetota</taxon>
        <taxon>Actinomycetes</taxon>
        <taxon>Actinomycetales</taxon>
        <taxon>Actinomycetaceae</taxon>
        <taxon>Flaviflexus</taxon>
    </lineage>
</organism>
<gene>
    <name evidence="3" type="ORF">EJ997_08910</name>
</gene>
<dbReference type="SUPFAM" id="SSF56176">
    <property type="entry name" value="FAD-binding/transporter-associated domain-like"/>
    <property type="match status" value="1"/>
</dbReference>
<dbReference type="Gene3D" id="1.10.45.10">
    <property type="entry name" value="Vanillyl-alcohol Oxidase, Chain A, domain 4"/>
    <property type="match status" value="1"/>
</dbReference>
<dbReference type="PANTHER" id="PTHR43762:SF1">
    <property type="entry name" value="D-ARABINONO-1,4-LACTONE OXIDASE"/>
    <property type="match status" value="1"/>
</dbReference>
<dbReference type="KEGG" id="flh:EJ997_08910"/>
<feature type="domain" description="FAD-binding PCMH-type" evidence="2">
    <location>
        <begin position="22"/>
        <end position="186"/>
    </location>
</feature>
<dbReference type="GO" id="GO:0071949">
    <property type="term" value="F:FAD binding"/>
    <property type="evidence" value="ECO:0007669"/>
    <property type="project" value="InterPro"/>
</dbReference>
<dbReference type="InterPro" id="IPR010031">
    <property type="entry name" value="FAD_lactone_oxidase-like"/>
</dbReference>
<dbReference type="InterPro" id="IPR016171">
    <property type="entry name" value="Vanillyl_alc_oxidase_C-sub2"/>
</dbReference>
<dbReference type="Gene3D" id="3.30.43.10">
    <property type="entry name" value="Uridine Diphospho-n-acetylenolpyruvylglucosamine Reductase, domain 2"/>
    <property type="match status" value="1"/>
</dbReference>
<dbReference type="GO" id="GO:0016020">
    <property type="term" value="C:membrane"/>
    <property type="evidence" value="ECO:0007669"/>
    <property type="project" value="InterPro"/>
</dbReference>
<sequence>MEDVSGQGMEILMEFKNWSGSVRVTPASFVQPDTVDEVRDIVRASKCIRAVGAGHSFSPVAATSGTLLNLDRLSGIVSADRESSRVRFRGGTRLRDIPALLEPYGLALANQGDINAQSLAGAVSTGTHGTGLQFTGFAGMVTGVTIVNASGELVDVADSDPNFPFYVVHLGLLGILVEIEIQCVPAFDIIAVEEQLPLAEIEETFVDRAKVTDHVEFFWFPHSEHVLLKSNTRVPGGADAPAELSGAPFRSRFARTLSEEVIDNGGLRVALEAGSRFPKVVPTINRIATKIASGRTYRGPAHEVFVSPRRVRFNEMEYAVPAENGIAAFTEIRTMIDGGDWRISFPIEVRIAGADTVPLSTAYGRDSTYIAVHRFVRDPYKEYFTAVEEILARHGGRPHWGKIHSRSSKYLESAYPLLGQFRDLVETTDPEGRFGTPYLDRIFLGKSRPAVS</sequence>